<name>A0A482X4E3_LAOST</name>
<dbReference type="OrthoDB" id="6636597at2759"/>
<feature type="transmembrane region" description="Helical" evidence="1">
    <location>
        <begin position="142"/>
        <end position="169"/>
    </location>
</feature>
<protein>
    <recommendedName>
        <fullName evidence="4">Odorant receptor</fullName>
    </recommendedName>
</protein>
<feature type="transmembrane region" description="Helical" evidence="1">
    <location>
        <begin position="73"/>
        <end position="94"/>
    </location>
</feature>
<dbReference type="InParanoid" id="A0A482X4E3"/>
<dbReference type="AlphaFoldDB" id="A0A482X4E3"/>
<accession>A0A482X4E3</accession>
<keyword evidence="1" id="KW-0472">Membrane</keyword>
<sequence length="263" mass="31417">MSKSTEDAEKEFEKLINGLERANIKFYQVSMLVLYPNGPWKYYNYIILVVFQIVSVYFLITGVITIYQQKDDIFVTFEVANAFLIFFAVFVSIADFHGTGRKRHLWNKLFSYFEDEFHDYECELVRKEASRLRTVCRTYMKWFFLFSTPCIFVNIFFMFVIIPIIRFIIDEEQTTNDTAYNVFLPIPFWSVFNTRTFLGFTMQYLLMIFMVCDIFASFLVYVASVFFFFMELIIQLKILSFALAKHDERVGYADCIFNHQRSK</sequence>
<dbReference type="Proteomes" id="UP000291343">
    <property type="component" value="Unassembled WGS sequence"/>
</dbReference>
<gene>
    <name evidence="2" type="ORF">LSTR_LSTR011292</name>
</gene>
<evidence type="ECO:0000313" key="2">
    <source>
        <dbReference type="EMBL" id="RZF40775.1"/>
    </source>
</evidence>
<keyword evidence="3" id="KW-1185">Reference proteome</keyword>
<comment type="caution">
    <text evidence="2">The sequence shown here is derived from an EMBL/GenBank/DDBJ whole genome shotgun (WGS) entry which is preliminary data.</text>
</comment>
<proteinExistence type="predicted"/>
<evidence type="ECO:0000313" key="3">
    <source>
        <dbReference type="Proteomes" id="UP000291343"/>
    </source>
</evidence>
<evidence type="ECO:0000256" key="1">
    <source>
        <dbReference type="SAM" id="Phobius"/>
    </source>
</evidence>
<reference evidence="2 3" key="1">
    <citation type="journal article" date="2017" name="Gigascience">
        <title>Genome sequence of the small brown planthopper, Laodelphax striatellus.</title>
        <authorList>
            <person name="Zhu J."/>
            <person name="Jiang F."/>
            <person name="Wang X."/>
            <person name="Yang P."/>
            <person name="Bao Y."/>
            <person name="Zhao W."/>
            <person name="Wang W."/>
            <person name="Lu H."/>
            <person name="Wang Q."/>
            <person name="Cui N."/>
            <person name="Li J."/>
            <person name="Chen X."/>
            <person name="Luo L."/>
            <person name="Yu J."/>
            <person name="Kang L."/>
            <person name="Cui F."/>
        </authorList>
    </citation>
    <scope>NUCLEOTIDE SEQUENCE [LARGE SCALE GENOMIC DNA]</scope>
    <source>
        <strain evidence="2">Lst14</strain>
    </source>
</reference>
<feature type="transmembrane region" description="Helical" evidence="1">
    <location>
        <begin position="42"/>
        <end position="67"/>
    </location>
</feature>
<organism evidence="2 3">
    <name type="scientific">Laodelphax striatellus</name>
    <name type="common">Small brown planthopper</name>
    <name type="synonym">Delphax striatella</name>
    <dbReference type="NCBI Taxonomy" id="195883"/>
    <lineage>
        <taxon>Eukaryota</taxon>
        <taxon>Metazoa</taxon>
        <taxon>Ecdysozoa</taxon>
        <taxon>Arthropoda</taxon>
        <taxon>Hexapoda</taxon>
        <taxon>Insecta</taxon>
        <taxon>Pterygota</taxon>
        <taxon>Neoptera</taxon>
        <taxon>Paraneoptera</taxon>
        <taxon>Hemiptera</taxon>
        <taxon>Auchenorrhyncha</taxon>
        <taxon>Fulgoroidea</taxon>
        <taxon>Delphacidae</taxon>
        <taxon>Criomorphinae</taxon>
        <taxon>Laodelphax</taxon>
    </lineage>
</organism>
<feature type="transmembrane region" description="Helical" evidence="1">
    <location>
        <begin position="204"/>
        <end position="229"/>
    </location>
</feature>
<evidence type="ECO:0008006" key="4">
    <source>
        <dbReference type="Google" id="ProtNLM"/>
    </source>
</evidence>
<keyword evidence="1" id="KW-1133">Transmembrane helix</keyword>
<dbReference type="EMBL" id="QKKF02017666">
    <property type="protein sequence ID" value="RZF40775.1"/>
    <property type="molecule type" value="Genomic_DNA"/>
</dbReference>
<keyword evidence="1" id="KW-0812">Transmembrane</keyword>